<comment type="subcellular location">
    <subcellularLocation>
        <location evidence="1">Golgi apparatus membrane</location>
        <topology evidence="1">Single-pass type II membrane protein</topology>
    </subcellularLocation>
</comment>
<keyword evidence="6" id="KW-1185">Reference proteome</keyword>
<dbReference type="GeneID" id="9617308"/>
<gene>
    <name evidence="5" type="ORF">VOLCADRAFT_118607</name>
</gene>
<dbReference type="STRING" id="3068.D8U623"/>
<keyword evidence="3" id="KW-0333">Golgi apparatus</keyword>
<dbReference type="OrthoDB" id="1924787at2759"/>
<accession>D8U623</accession>
<comment type="similarity">
    <text evidence="2">Belongs to the glycosyltransferase 47 family.</text>
</comment>
<dbReference type="Proteomes" id="UP000001058">
    <property type="component" value="Unassembled WGS sequence"/>
</dbReference>
<evidence type="ECO:0000256" key="2">
    <source>
        <dbReference type="ARBA" id="ARBA00010271"/>
    </source>
</evidence>
<dbReference type="EMBL" id="GL378361">
    <property type="protein sequence ID" value="EFJ44863.1"/>
    <property type="molecule type" value="Genomic_DNA"/>
</dbReference>
<protein>
    <recommendedName>
        <fullName evidence="4">Exostosin GT47 domain-containing protein</fullName>
    </recommendedName>
</protein>
<dbReference type="GO" id="GO:0000139">
    <property type="term" value="C:Golgi membrane"/>
    <property type="evidence" value="ECO:0007669"/>
    <property type="project" value="UniProtKB-SubCell"/>
</dbReference>
<reference evidence="5 6" key="1">
    <citation type="journal article" date="2010" name="Science">
        <title>Genomic analysis of organismal complexity in the multicellular green alga Volvox carteri.</title>
        <authorList>
            <person name="Prochnik S.E."/>
            <person name="Umen J."/>
            <person name="Nedelcu A.M."/>
            <person name="Hallmann A."/>
            <person name="Miller S.M."/>
            <person name="Nishii I."/>
            <person name="Ferris P."/>
            <person name="Kuo A."/>
            <person name="Mitros T."/>
            <person name="Fritz-Laylin L.K."/>
            <person name="Hellsten U."/>
            <person name="Chapman J."/>
            <person name="Simakov O."/>
            <person name="Rensing S.A."/>
            <person name="Terry A."/>
            <person name="Pangilinan J."/>
            <person name="Kapitonov V."/>
            <person name="Jurka J."/>
            <person name="Salamov A."/>
            <person name="Shapiro H."/>
            <person name="Schmutz J."/>
            <person name="Grimwood J."/>
            <person name="Lindquist E."/>
            <person name="Lucas S."/>
            <person name="Grigoriev I.V."/>
            <person name="Schmitt R."/>
            <person name="Kirk D."/>
            <person name="Rokhsar D.S."/>
        </authorList>
    </citation>
    <scope>NUCLEOTIDE SEQUENCE [LARGE SCALE GENOMIC DNA]</scope>
    <source>
        <strain evidence="6">f. Nagariensis / Eve</strain>
    </source>
</reference>
<dbReference type="InterPro" id="IPR004263">
    <property type="entry name" value="Exostosin"/>
</dbReference>
<evidence type="ECO:0000256" key="3">
    <source>
        <dbReference type="ARBA" id="ARBA00023034"/>
    </source>
</evidence>
<dbReference type="KEGG" id="vcn:VOLCADRAFT_118607"/>
<dbReference type="PANTHER" id="PTHR11062">
    <property type="entry name" value="EXOSTOSIN HEPARAN SULFATE GLYCOSYLTRANSFERASE -RELATED"/>
    <property type="match status" value="1"/>
</dbReference>
<dbReference type="RefSeq" id="XP_002954146.1">
    <property type="nucleotide sequence ID" value="XM_002954100.1"/>
</dbReference>
<feature type="domain" description="Exostosin GT47" evidence="4">
    <location>
        <begin position="3"/>
        <end position="262"/>
    </location>
</feature>
<evidence type="ECO:0000259" key="4">
    <source>
        <dbReference type="Pfam" id="PF03016"/>
    </source>
</evidence>
<organism evidence="6">
    <name type="scientific">Volvox carteri f. nagariensis</name>
    <dbReference type="NCBI Taxonomy" id="3068"/>
    <lineage>
        <taxon>Eukaryota</taxon>
        <taxon>Viridiplantae</taxon>
        <taxon>Chlorophyta</taxon>
        <taxon>core chlorophytes</taxon>
        <taxon>Chlorophyceae</taxon>
        <taxon>CS clade</taxon>
        <taxon>Chlamydomonadales</taxon>
        <taxon>Volvocaceae</taxon>
        <taxon>Volvox</taxon>
    </lineage>
</organism>
<dbReference type="AlphaFoldDB" id="D8U623"/>
<dbReference type="InterPro" id="IPR040911">
    <property type="entry name" value="Exostosin_GT47"/>
</dbReference>
<evidence type="ECO:0000313" key="5">
    <source>
        <dbReference type="EMBL" id="EFJ44863.1"/>
    </source>
</evidence>
<dbReference type="eggNOG" id="KOG1021">
    <property type="taxonomic scope" value="Eukaryota"/>
</dbReference>
<evidence type="ECO:0000313" key="6">
    <source>
        <dbReference type="Proteomes" id="UP000001058"/>
    </source>
</evidence>
<name>D8U623_VOLCA</name>
<dbReference type="GO" id="GO:0016757">
    <property type="term" value="F:glycosyltransferase activity"/>
    <property type="evidence" value="ECO:0007669"/>
    <property type="project" value="InterPro"/>
</dbReference>
<dbReference type="InParanoid" id="D8U623"/>
<proteinExistence type="inferred from homology"/>
<sequence>MQRLLSSGVRTADGDAADFFFIPLVMRTKGQSANHLTAVVSYIQQHWPWWGRYGGGHRHLLVVPADLGRRMLPEELLKLVENVTFLTHWGSHTNHSEGAWVESHRPGKDIVVPPLHNADEPIVFSPLHTLHSKRRRQRTSGLFFSGRICSDGSEPHRGRCRTNSQGNVRHKVLKHHWNRTTWTLTTRAKAYASALSSHTFCLSPGGGGYGRRSVQAAVMGCVPVLIGDGLHQPFEPELDWSQFSMSVPEQDIPHLHTILESMNSSTIAAMQEQLRCAAQHLYYSTTFGEVMGEDGRYDAFETLMEVLRMRRDHPSLDPSEYARTDSRFADFINCKLEPTGGPVSLCTQNRMIMAADGRNLRPCRLEFPGLSMRSMHMFYSWPGGAVCGSNRSVAACPRSWV</sequence>
<dbReference type="PANTHER" id="PTHR11062:SF376">
    <property type="entry name" value="EXOSTOSIN FAMILY PROTEIN"/>
    <property type="match status" value="1"/>
</dbReference>
<dbReference type="Pfam" id="PF03016">
    <property type="entry name" value="Exostosin_GT47"/>
    <property type="match status" value="1"/>
</dbReference>
<evidence type="ECO:0000256" key="1">
    <source>
        <dbReference type="ARBA" id="ARBA00004323"/>
    </source>
</evidence>